<accession>A0AA37CGH2</accession>
<evidence type="ECO:0000256" key="1">
    <source>
        <dbReference type="SAM" id="Coils"/>
    </source>
</evidence>
<feature type="transmembrane region" description="Helical" evidence="2">
    <location>
        <begin position="6"/>
        <end position="24"/>
    </location>
</feature>
<keyword evidence="2" id="KW-0812">Transmembrane</keyword>
<dbReference type="AlphaFoldDB" id="A0AA37CGH2"/>
<keyword evidence="2" id="KW-0472">Membrane</keyword>
<evidence type="ECO:0000256" key="2">
    <source>
        <dbReference type="SAM" id="Phobius"/>
    </source>
</evidence>
<evidence type="ECO:0000313" key="4">
    <source>
        <dbReference type="EMBL" id="GIZ95363.1"/>
    </source>
</evidence>
<keyword evidence="2" id="KW-1133">Transmembrane helix</keyword>
<name>A0AA37CGH2_AQUAC</name>
<evidence type="ECO:0000313" key="6">
    <source>
        <dbReference type="Proteomes" id="UP000887228"/>
    </source>
</evidence>
<protein>
    <submittedName>
        <fullName evidence="3">Uncharacterized protein</fullName>
    </submittedName>
</protein>
<proteinExistence type="predicted"/>
<dbReference type="Proteomes" id="UP000887212">
    <property type="component" value="Unassembled WGS sequence"/>
</dbReference>
<evidence type="ECO:0000313" key="3">
    <source>
        <dbReference type="EMBL" id="GIZ89718.1"/>
    </source>
</evidence>
<gene>
    <name evidence="3" type="ORF">KAM435_30450</name>
    <name evidence="4" type="ORF">KAM436_43310</name>
</gene>
<evidence type="ECO:0000313" key="5">
    <source>
        <dbReference type="Proteomes" id="UP000887212"/>
    </source>
</evidence>
<dbReference type="Proteomes" id="UP000887228">
    <property type="component" value="Unassembled WGS sequence"/>
</dbReference>
<dbReference type="RefSeq" id="WP_203791004.1">
    <property type="nucleotide sequence ID" value="NZ_AP024354.1"/>
</dbReference>
<keyword evidence="1" id="KW-0175">Coiled coil</keyword>
<comment type="caution">
    <text evidence="3">The sequence shown here is derived from an EMBL/GenBank/DDBJ whole genome shotgun (WGS) entry which is preliminary data.</text>
</comment>
<organism evidence="3 5">
    <name type="scientific">Aquipseudomonas alcaligenes</name>
    <name type="common">Pseudomonas alcaligenes</name>
    <dbReference type="NCBI Taxonomy" id="43263"/>
    <lineage>
        <taxon>Bacteria</taxon>
        <taxon>Pseudomonadati</taxon>
        <taxon>Pseudomonadota</taxon>
        <taxon>Gammaproteobacteria</taxon>
        <taxon>Pseudomonadales</taxon>
        <taxon>Pseudomonadaceae</taxon>
        <taxon>Aquipseudomonas</taxon>
    </lineage>
</organism>
<reference evidence="3 6" key="1">
    <citation type="submission" date="2021-07" db="EMBL/GenBank/DDBJ databases">
        <title>Whole genome sequencing of carbapenem-resistant Pseudomonas spp. isolated in Japan.</title>
        <authorList>
            <person name="Suzuki M."/>
            <person name="Maehana S."/>
            <person name="Kitasato H."/>
        </authorList>
    </citation>
    <scope>NUCLEOTIDE SEQUENCE</scope>
    <source>
        <strain evidence="3">KAM435</strain>
        <strain evidence="4 6">KAM436</strain>
    </source>
</reference>
<feature type="coiled-coil region" evidence="1">
    <location>
        <begin position="139"/>
        <end position="166"/>
    </location>
</feature>
<dbReference type="EMBL" id="BPMS01000014">
    <property type="protein sequence ID" value="GIZ89718.1"/>
    <property type="molecule type" value="Genomic_DNA"/>
</dbReference>
<dbReference type="EMBL" id="BPMT01000052">
    <property type="protein sequence ID" value="GIZ95363.1"/>
    <property type="molecule type" value="Genomic_DNA"/>
</dbReference>
<sequence>MKGKLIGAYLAISFIFGTWSYFFGPYQYHSYAYNLGIGIAWPVTVFKSDPDLDGSSDEAFGKSLQDMVNAYAMQSLQIDYALGVISLQIHAESDESVDGDQIRGMFNGDTRLLNGMFSNMWKINRLKEELKDRLDGMEFSDLMEEAEDAKEELLELAEERPAIKKSEPTPEPAPQVEQAVTETVTEAQQNVPAAEAQTGEECYEEKLLAFKNEMGEEAPVIYDMINEWRGECGLPIE</sequence>